<dbReference type="SUPFAM" id="SSF53649">
    <property type="entry name" value="Alkaline phosphatase-like"/>
    <property type="match status" value="1"/>
</dbReference>
<organism evidence="5 6">
    <name type="scientific">Apiospora saccharicola</name>
    <dbReference type="NCBI Taxonomy" id="335842"/>
    <lineage>
        <taxon>Eukaryota</taxon>
        <taxon>Fungi</taxon>
        <taxon>Dikarya</taxon>
        <taxon>Ascomycota</taxon>
        <taxon>Pezizomycotina</taxon>
        <taxon>Sordariomycetes</taxon>
        <taxon>Xylariomycetidae</taxon>
        <taxon>Amphisphaeriales</taxon>
        <taxon>Apiosporaceae</taxon>
        <taxon>Apiospora</taxon>
    </lineage>
</organism>
<feature type="domain" description="Sulfatase N-terminal" evidence="4">
    <location>
        <begin position="46"/>
        <end position="375"/>
    </location>
</feature>
<dbReference type="Proteomes" id="UP001446871">
    <property type="component" value="Unassembled WGS sequence"/>
</dbReference>
<proteinExistence type="predicted"/>
<gene>
    <name evidence="5" type="ORF">PG996_013372</name>
</gene>
<dbReference type="InterPro" id="IPR000917">
    <property type="entry name" value="Sulfatase_N"/>
</dbReference>
<reference evidence="5 6" key="1">
    <citation type="submission" date="2023-01" db="EMBL/GenBank/DDBJ databases">
        <title>Analysis of 21 Apiospora genomes using comparative genomics revels a genus with tremendous synthesis potential of carbohydrate active enzymes and secondary metabolites.</title>
        <authorList>
            <person name="Sorensen T."/>
        </authorList>
    </citation>
    <scope>NUCLEOTIDE SEQUENCE [LARGE SCALE GENOMIC DNA]</scope>
    <source>
        <strain evidence="5 6">CBS 83171</strain>
    </source>
</reference>
<dbReference type="PANTHER" id="PTHR45953:SF1">
    <property type="entry name" value="IDURONATE 2-SULFATASE"/>
    <property type="match status" value="1"/>
</dbReference>
<evidence type="ECO:0000256" key="2">
    <source>
        <dbReference type="ARBA" id="ARBA00022801"/>
    </source>
</evidence>
<dbReference type="EMBL" id="JAQQWM010000008">
    <property type="protein sequence ID" value="KAK8054071.1"/>
    <property type="molecule type" value="Genomic_DNA"/>
</dbReference>
<keyword evidence="3" id="KW-0732">Signal</keyword>
<dbReference type="Pfam" id="PF00884">
    <property type="entry name" value="Sulfatase"/>
    <property type="match status" value="1"/>
</dbReference>
<dbReference type="Gene3D" id="3.40.720.10">
    <property type="entry name" value="Alkaline Phosphatase, subunit A"/>
    <property type="match status" value="1"/>
</dbReference>
<evidence type="ECO:0000313" key="5">
    <source>
        <dbReference type="EMBL" id="KAK8054071.1"/>
    </source>
</evidence>
<evidence type="ECO:0000256" key="1">
    <source>
        <dbReference type="ARBA" id="ARBA00022723"/>
    </source>
</evidence>
<evidence type="ECO:0000256" key="3">
    <source>
        <dbReference type="SAM" id="SignalP"/>
    </source>
</evidence>
<keyword evidence="6" id="KW-1185">Reference proteome</keyword>
<dbReference type="PANTHER" id="PTHR45953">
    <property type="entry name" value="IDURONATE 2-SULFATASE"/>
    <property type="match status" value="1"/>
</dbReference>
<dbReference type="CDD" id="cd16150">
    <property type="entry name" value="sulfatase_like"/>
    <property type="match status" value="1"/>
</dbReference>
<comment type="caution">
    <text evidence="5">The sequence shown here is derived from an EMBL/GenBank/DDBJ whole genome shotgun (WGS) entry which is preliminary data.</text>
</comment>
<accession>A0ABR1U590</accession>
<dbReference type="InterPro" id="IPR017850">
    <property type="entry name" value="Alkaline_phosphatase_core_sf"/>
</dbReference>
<keyword evidence="2" id="KW-0378">Hydrolase</keyword>
<keyword evidence="1" id="KW-0479">Metal-binding</keyword>
<evidence type="ECO:0000313" key="6">
    <source>
        <dbReference type="Proteomes" id="UP001446871"/>
    </source>
</evidence>
<name>A0ABR1U590_9PEZI</name>
<protein>
    <submittedName>
        <fullName evidence="5">Arylsulfatase A</fullName>
    </submittedName>
</protein>
<feature type="signal peptide" evidence="3">
    <location>
        <begin position="1"/>
        <end position="17"/>
    </location>
</feature>
<evidence type="ECO:0000259" key="4">
    <source>
        <dbReference type="Pfam" id="PF00884"/>
    </source>
</evidence>
<sequence>MRLSVWLASLSAVRSLCQPPNPKLDYTFEHPYKIPAKPNGLAIEKPNMILFMPDQLRYDAVGVFGNKFVKTANIDAFATEGTRFTNIFVQASVCSQSRTGMFTGQYNHVTGHRTLNNLLKPWEPNLFRSLKEDGYHVAYLAPRGDLYAQNATELGVNEYGYLTNQTLPKFVTNPWDEDQESIWNRLFYLGERNETAAFDYDEAMVRGALNWLECPPKEPWVLFLPLLFPHCPFTVEAPFFSLCNRSELPLPARKEDKTGFEPRFHRQIREQYGTDRATDEIWREIKATYYAMISRFGRIVNRTKELGLWDETVTMFFTDHGEYLGDYGLIEKWPSGVADSLVHEPLIIGGAGLPKGIVYEEMGEMVDLVPTVLQLGTVPETYAQYGVSLVEAAHAAGRGETLPHKNCSFTEGGFLLSEEPLLEQSPFPYNIKAALQHNDTSSVGKAISVRNKEWTYVYRLYEADELYSRQGDDADPQEPRSLAALPEYQSIRTALREEVFKWLVETADTIPWYNDQRNPSVTLADPHEQYVMREENCDDCPPY</sequence>
<feature type="chain" id="PRO_5045672903" evidence="3">
    <location>
        <begin position="18"/>
        <end position="543"/>
    </location>
</feature>